<evidence type="ECO:0000313" key="10">
    <source>
        <dbReference type="EMBL" id="MBA0658672.1"/>
    </source>
</evidence>
<gene>
    <name evidence="10" type="ORF">Goklo_010857</name>
</gene>
<feature type="region of interest" description="Disordered" evidence="9">
    <location>
        <begin position="49"/>
        <end position="68"/>
    </location>
</feature>
<keyword evidence="5 8" id="KW-0804">Transcription</keyword>
<dbReference type="PROSITE" id="PS51152">
    <property type="entry name" value="NFYA_HAP2_2"/>
    <property type="match status" value="1"/>
</dbReference>
<comment type="caution">
    <text evidence="10">The sequence shown here is derived from an EMBL/GenBank/DDBJ whole genome shotgun (WGS) entry which is preliminary data.</text>
</comment>
<evidence type="ECO:0000256" key="1">
    <source>
        <dbReference type="ARBA" id="ARBA00004123"/>
    </source>
</evidence>
<dbReference type="AlphaFoldDB" id="A0A7J8V7Y1"/>
<organism evidence="10 11">
    <name type="scientific">Gossypium klotzschianum</name>
    <dbReference type="NCBI Taxonomy" id="34286"/>
    <lineage>
        <taxon>Eukaryota</taxon>
        <taxon>Viridiplantae</taxon>
        <taxon>Streptophyta</taxon>
        <taxon>Embryophyta</taxon>
        <taxon>Tracheophyta</taxon>
        <taxon>Spermatophyta</taxon>
        <taxon>Magnoliopsida</taxon>
        <taxon>eudicotyledons</taxon>
        <taxon>Gunneridae</taxon>
        <taxon>Pentapetalae</taxon>
        <taxon>rosids</taxon>
        <taxon>malvids</taxon>
        <taxon>Malvales</taxon>
        <taxon>Malvaceae</taxon>
        <taxon>Malvoideae</taxon>
        <taxon>Gossypium</taxon>
    </lineage>
</organism>
<dbReference type="GO" id="GO:0003677">
    <property type="term" value="F:DNA binding"/>
    <property type="evidence" value="ECO:0007669"/>
    <property type="project" value="UniProtKB-KW"/>
</dbReference>
<proteinExistence type="inferred from homology"/>
<feature type="region of interest" description="Disordered" evidence="9">
    <location>
        <begin position="292"/>
        <end position="316"/>
    </location>
</feature>
<feature type="compositionally biased region" description="Low complexity" evidence="9">
    <location>
        <begin position="49"/>
        <end position="63"/>
    </location>
</feature>
<evidence type="ECO:0000256" key="2">
    <source>
        <dbReference type="ARBA" id="ARBA00023015"/>
    </source>
</evidence>
<dbReference type="InterPro" id="IPR018362">
    <property type="entry name" value="CCAAT-binding_factor_CS"/>
</dbReference>
<comment type="subcellular location">
    <subcellularLocation>
        <location evidence="1 8">Nucleus</location>
    </subcellularLocation>
</comment>
<evidence type="ECO:0000256" key="7">
    <source>
        <dbReference type="ARBA" id="ARBA00025911"/>
    </source>
</evidence>
<feature type="region of interest" description="Disordered" evidence="9">
    <location>
        <begin position="246"/>
        <end position="278"/>
    </location>
</feature>
<dbReference type="EMBL" id="JABFAB010000009">
    <property type="protein sequence ID" value="MBA0658672.1"/>
    <property type="molecule type" value="Genomic_DNA"/>
</dbReference>
<dbReference type="PRINTS" id="PR00616">
    <property type="entry name" value="CCAATSUBUNTB"/>
</dbReference>
<dbReference type="GO" id="GO:0016602">
    <property type="term" value="C:CCAAT-binding factor complex"/>
    <property type="evidence" value="ECO:0007669"/>
    <property type="project" value="InterPro"/>
</dbReference>
<dbReference type="PROSITE" id="PS00686">
    <property type="entry name" value="NFYA_HAP2_1"/>
    <property type="match status" value="1"/>
</dbReference>
<evidence type="ECO:0000256" key="4">
    <source>
        <dbReference type="ARBA" id="ARBA00023159"/>
    </source>
</evidence>
<evidence type="ECO:0000256" key="3">
    <source>
        <dbReference type="ARBA" id="ARBA00023125"/>
    </source>
</evidence>
<accession>A0A7J8V7Y1</accession>
<dbReference type="Gene3D" id="6.10.250.2430">
    <property type="match status" value="1"/>
</dbReference>
<dbReference type="GO" id="GO:0003700">
    <property type="term" value="F:DNA-binding transcription factor activity"/>
    <property type="evidence" value="ECO:0007669"/>
    <property type="project" value="UniProtKB-UniRule"/>
</dbReference>
<name>A0A7J8V7Y1_9ROSI</name>
<comment type="function">
    <text evidence="8">Component of the sequence-specific heterotrimeric transcription factor (NF-Y) which specifically recognizes a 5'-CCAAT-3' box motif found in the promoters of its target genes.</text>
</comment>
<evidence type="ECO:0000313" key="11">
    <source>
        <dbReference type="Proteomes" id="UP000593573"/>
    </source>
</evidence>
<comment type="similarity">
    <text evidence="8">Belongs to the NFYA/HAP2 subunit family.</text>
</comment>
<evidence type="ECO:0000256" key="8">
    <source>
        <dbReference type="RuleBase" id="RU367155"/>
    </source>
</evidence>
<sequence length="353" mass="38920">MCTYVVGCSSLGNSTESQVQQSSISESLTLKMGVLPQHFHNNEQLSFQFQDQDSSSTQSTGQSYPEVASAKDRNLYGQTLTSASSGGNGTHGKLVGNHAKLAYVTGTQDHVFPPSQGYRKPIAHIPHHYANPYFGSVAATAYGSQAMVRVLSCCFRFCCTTLKFVQLYLPLHCQQIHHAHMMAMLPARVPLPLDLKEGEPIYVNAKQYHAILRRRQYRAKLEAQNKLIKVRKPYMHESRHLHAIKRARGSGGQFLNTKKLQSKSTPTSHGPDMSRSPQLHLSANISVTDVHQPENFKDSGSATSCSDVTSGSNSDEIFQQPDFRFYSYPSGHTGEAMPGHAGHILLSSDSRAN</sequence>
<evidence type="ECO:0000256" key="5">
    <source>
        <dbReference type="ARBA" id="ARBA00023163"/>
    </source>
</evidence>
<keyword evidence="11" id="KW-1185">Reference proteome</keyword>
<feature type="compositionally biased region" description="Polar residues" evidence="9">
    <location>
        <begin position="253"/>
        <end position="268"/>
    </location>
</feature>
<keyword evidence="6 8" id="KW-0539">Nucleus</keyword>
<keyword evidence="2 8" id="KW-0805">Transcription regulation</keyword>
<dbReference type="PANTHER" id="PTHR12632">
    <property type="entry name" value="TRANSCRIPTION FACTOR NF-Y ALPHA-RELATED"/>
    <property type="match status" value="1"/>
</dbReference>
<dbReference type="Pfam" id="PF02045">
    <property type="entry name" value="CBFB_NFYA"/>
    <property type="match status" value="1"/>
</dbReference>
<evidence type="ECO:0000256" key="9">
    <source>
        <dbReference type="SAM" id="MobiDB-lite"/>
    </source>
</evidence>
<reference evidence="10 11" key="1">
    <citation type="journal article" date="2019" name="Genome Biol. Evol.">
        <title>Insights into the evolution of the New World diploid cottons (Gossypium, subgenus Houzingenia) based on genome sequencing.</title>
        <authorList>
            <person name="Grover C.E."/>
            <person name="Arick M.A. 2nd"/>
            <person name="Thrash A."/>
            <person name="Conover J.L."/>
            <person name="Sanders W.S."/>
            <person name="Peterson D.G."/>
            <person name="Frelichowski J.E."/>
            <person name="Scheffler J.A."/>
            <person name="Scheffler B.E."/>
            <person name="Wendel J.F."/>
        </authorList>
    </citation>
    <scope>NUCLEOTIDE SEQUENCE [LARGE SCALE GENOMIC DNA]</scope>
    <source>
        <strain evidence="10">57</strain>
        <tissue evidence="10">Leaf</tissue>
    </source>
</reference>
<feature type="compositionally biased region" description="Polar residues" evidence="9">
    <location>
        <begin position="298"/>
        <end position="316"/>
    </location>
</feature>
<keyword evidence="3 8" id="KW-0238">DNA-binding</keyword>
<dbReference type="InterPro" id="IPR001289">
    <property type="entry name" value="NFYA"/>
</dbReference>
<dbReference type="SMART" id="SM00521">
    <property type="entry name" value="CBF"/>
    <property type="match status" value="1"/>
</dbReference>
<dbReference type="Proteomes" id="UP000593573">
    <property type="component" value="Unassembled WGS sequence"/>
</dbReference>
<keyword evidence="4" id="KW-0010">Activator</keyword>
<evidence type="ECO:0000256" key="6">
    <source>
        <dbReference type="ARBA" id="ARBA00023242"/>
    </source>
</evidence>
<protein>
    <recommendedName>
        <fullName evidence="8">Nuclear transcription factor Y subunit</fullName>
    </recommendedName>
</protein>
<comment type="subunit">
    <text evidence="7">Heterotrimeric transcription factor composed of three components, NF-YA, NF-YB and NF-YC. NF-YB and NF-YC must interact and dimerize for NF-YA association and DNA binding.</text>
</comment>
<dbReference type="OrthoDB" id="1097733at2759"/>